<dbReference type="InterPro" id="IPR004570">
    <property type="entry name" value="Phosphatidylglycerol_P_synth"/>
</dbReference>
<dbReference type="PANTHER" id="PTHR14269">
    <property type="entry name" value="CDP-DIACYLGLYCEROL--GLYCEROL-3-PHOSPHATE 3-PHOSPHATIDYLTRANSFERASE-RELATED"/>
    <property type="match status" value="1"/>
</dbReference>
<feature type="transmembrane region" description="Helical" evidence="18">
    <location>
        <begin position="162"/>
        <end position="185"/>
    </location>
</feature>
<dbReference type="EMBL" id="JAHXPT010000004">
    <property type="protein sequence ID" value="MBW6409720.1"/>
    <property type="molecule type" value="Genomic_DNA"/>
</dbReference>
<keyword evidence="8 17" id="KW-0808">Transferase</keyword>
<dbReference type="PROSITE" id="PS00379">
    <property type="entry name" value="CDP_ALCOHOL_P_TRANSF"/>
    <property type="match status" value="1"/>
</dbReference>
<keyword evidence="9 18" id="KW-0812">Transmembrane</keyword>
<comment type="pathway">
    <text evidence="3">Phospholipid metabolism; phosphatidylglycerol biosynthesis; phosphatidylglycerol from CDP-diacylglycerol: step 1/2.</text>
</comment>
<dbReference type="GO" id="GO:0008444">
    <property type="term" value="F:CDP-diacylglycerol-glycerol-3-phosphate 3-phosphatidyltransferase activity"/>
    <property type="evidence" value="ECO:0007669"/>
    <property type="project" value="UniProtKB-EC"/>
</dbReference>
<evidence type="ECO:0000256" key="8">
    <source>
        <dbReference type="ARBA" id="ARBA00022679"/>
    </source>
</evidence>
<dbReference type="InterPro" id="IPR048254">
    <property type="entry name" value="CDP_ALCOHOL_P_TRANSF_CS"/>
</dbReference>
<comment type="subcellular location">
    <subcellularLocation>
        <location evidence="2">Membrane</location>
        <topology evidence="2">Multi-pass membrane protein</topology>
    </subcellularLocation>
</comment>
<dbReference type="Pfam" id="PF01066">
    <property type="entry name" value="CDP-OH_P_transf"/>
    <property type="match status" value="1"/>
</dbReference>
<keyword evidence="13" id="KW-0594">Phospholipid biosynthesis</keyword>
<evidence type="ECO:0000256" key="3">
    <source>
        <dbReference type="ARBA" id="ARBA00005042"/>
    </source>
</evidence>
<evidence type="ECO:0000256" key="2">
    <source>
        <dbReference type="ARBA" id="ARBA00004141"/>
    </source>
</evidence>
<feature type="transmembrane region" description="Helical" evidence="18">
    <location>
        <begin position="124"/>
        <end position="142"/>
    </location>
</feature>
<evidence type="ECO:0000256" key="4">
    <source>
        <dbReference type="ARBA" id="ARBA00010441"/>
    </source>
</evidence>
<dbReference type="Gene3D" id="1.20.120.1760">
    <property type="match status" value="1"/>
</dbReference>
<evidence type="ECO:0000256" key="12">
    <source>
        <dbReference type="ARBA" id="ARBA00023136"/>
    </source>
</evidence>
<dbReference type="NCBIfam" id="TIGR00560">
    <property type="entry name" value="pgsA"/>
    <property type="match status" value="1"/>
</dbReference>
<keyword evidence="7" id="KW-0444">Lipid biosynthesis</keyword>
<protein>
    <recommendedName>
        <fullName evidence="6 16">CDP-diacylglycerol--glycerol-3-phosphate 3-phosphatidyltransferase</fullName>
        <ecNumber evidence="5 16">2.7.8.5</ecNumber>
    </recommendedName>
</protein>
<evidence type="ECO:0000256" key="17">
    <source>
        <dbReference type="RuleBase" id="RU003750"/>
    </source>
</evidence>
<accession>A0ABS7AM23</accession>
<keyword evidence="10 18" id="KW-1133">Transmembrane helix</keyword>
<dbReference type="RefSeq" id="WP_219778781.1">
    <property type="nucleotide sequence ID" value="NZ_JAHXPT010000004.1"/>
</dbReference>
<dbReference type="Proteomes" id="UP001519921">
    <property type="component" value="Unassembled WGS sequence"/>
</dbReference>
<comment type="catalytic activity">
    <reaction evidence="15">
        <text>a CDP-1,2-diacyl-sn-glycerol + sn-glycerol 3-phosphate = a 1,2-diacyl-sn-glycero-3-phospho-(1'-sn-glycero-3'-phosphate) + CMP + H(+)</text>
        <dbReference type="Rhea" id="RHEA:12593"/>
        <dbReference type="ChEBI" id="CHEBI:15378"/>
        <dbReference type="ChEBI" id="CHEBI:57597"/>
        <dbReference type="ChEBI" id="CHEBI:58332"/>
        <dbReference type="ChEBI" id="CHEBI:60110"/>
        <dbReference type="ChEBI" id="CHEBI:60377"/>
        <dbReference type="EC" id="2.7.8.5"/>
    </reaction>
</comment>
<sequence length="196" mass="21536">MNLANKLTLIRIFLVPVFLIFIAVKGIPYGSFIATFIFILAALTDKLDGYIARSRNQVTNFGKFMDPLADKLLVTAALICLVEMQIVPSWAAIIIIAREFAVSGLRTIAAAEGKVIAASWWGKIKTVIQIVAIVLLLLKVNIGDSKYLSDLLISSEFGEKFFNHVPGVMLIAAVVITIISGYEYFKNNKEAIAINK</sequence>
<evidence type="ECO:0000256" key="18">
    <source>
        <dbReference type="SAM" id="Phobius"/>
    </source>
</evidence>
<evidence type="ECO:0000256" key="16">
    <source>
        <dbReference type="NCBIfam" id="TIGR00560"/>
    </source>
</evidence>
<organism evidence="19 20">
    <name type="scientific">Clostridium weizhouense</name>
    <dbReference type="NCBI Taxonomy" id="2859781"/>
    <lineage>
        <taxon>Bacteria</taxon>
        <taxon>Bacillati</taxon>
        <taxon>Bacillota</taxon>
        <taxon>Clostridia</taxon>
        <taxon>Eubacteriales</taxon>
        <taxon>Clostridiaceae</taxon>
        <taxon>Clostridium</taxon>
    </lineage>
</organism>
<feature type="transmembrane region" description="Helical" evidence="18">
    <location>
        <begin position="12"/>
        <end position="43"/>
    </location>
</feature>
<evidence type="ECO:0000256" key="10">
    <source>
        <dbReference type="ARBA" id="ARBA00022989"/>
    </source>
</evidence>
<keyword evidence="20" id="KW-1185">Reference proteome</keyword>
<dbReference type="InterPro" id="IPR050324">
    <property type="entry name" value="CDP-alcohol_PTase-I"/>
</dbReference>
<evidence type="ECO:0000256" key="5">
    <source>
        <dbReference type="ARBA" id="ARBA00013170"/>
    </source>
</evidence>
<evidence type="ECO:0000256" key="7">
    <source>
        <dbReference type="ARBA" id="ARBA00022516"/>
    </source>
</evidence>
<evidence type="ECO:0000313" key="20">
    <source>
        <dbReference type="Proteomes" id="UP001519921"/>
    </source>
</evidence>
<evidence type="ECO:0000256" key="11">
    <source>
        <dbReference type="ARBA" id="ARBA00023098"/>
    </source>
</evidence>
<evidence type="ECO:0000256" key="6">
    <source>
        <dbReference type="ARBA" id="ARBA00014944"/>
    </source>
</evidence>
<comment type="caution">
    <text evidence="19">The sequence shown here is derived from an EMBL/GenBank/DDBJ whole genome shotgun (WGS) entry which is preliminary data.</text>
</comment>
<feature type="transmembrane region" description="Helical" evidence="18">
    <location>
        <begin position="72"/>
        <end position="97"/>
    </location>
</feature>
<keyword evidence="14" id="KW-1208">Phospholipid metabolism</keyword>
<evidence type="ECO:0000256" key="1">
    <source>
        <dbReference type="ARBA" id="ARBA00003973"/>
    </source>
</evidence>
<dbReference type="InterPro" id="IPR043130">
    <property type="entry name" value="CDP-OH_PTrfase_TM_dom"/>
</dbReference>
<reference evidence="19 20" key="1">
    <citation type="submission" date="2021-07" db="EMBL/GenBank/DDBJ databases">
        <title>Clostridium weizhouense sp. nov., an anaerobic bacterium isolated from activated sludge of Petroleum wastewater.</title>
        <authorList>
            <person name="Li Q."/>
        </authorList>
    </citation>
    <scope>NUCLEOTIDE SEQUENCE [LARGE SCALE GENOMIC DNA]</scope>
    <source>
        <strain evidence="19 20">YB-6</strain>
    </source>
</reference>
<gene>
    <name evidence="19" type="primary">pgsA</name>
    <name evidence="19" type="ORF">KYD98_06425</name>
</gene>
<evidence type="ECO:0000256" key="9">
    <source>
        <dbReference type="ARBA" id="ARBA00022692"/>
    </source>
</evidence>
<dbReference type="PIRSF" id="PIRSF000847">
    <property type="entry name" value="Phos_ph_gly_syn"/>
    <property type="match status" value="1"/>
</dbReference>
<keyword evidence="11" id="KW-0443">Lipid metabolism</keyword>
<dbReference type="PANTHER" id="PTHR14269:SF62">
    <property type="entry name" value="CDP-DIACYLGLYCEROL--GLYCEROL-3-PHOSPHATE 3-PHOSPHATIDYLTRANSFERASE 1, CHLOROPLASTIC"/>
    <property type="match status" value="1"/>
</dbReference>
<comment type="function">
    <text evidence="1">This protein catalyzes the committed step to the synthesis of the acidic phospholipids.</text>
</comment>
<name>A0ABS7AM23_9CLOT</name>
<evidence type="ECO:0000256" key="15">
    <source>
        <dbReference type="ARBA" id="ARBA00048586"/>
    </source>
</evidence>
<dbReference type="EC" id="2.7.8.5" evidence="5 16"/>
<evidence type="ECO:0000256" key="14">
    <source>
        <dbReference type="ARBA" id="ARBA00023264"/>
    </source>
</evidence>
<evidence type="ECO:0000313" key="19">
    <source>
        <dbReference type="EMBL" id="MBW6409720.1"/>
    </source>
</evidence>
<evidence type="ECO:0000256" key="13">
    <source>
        <dbReference type="ARBA" id="ARBA00023209"/>
    </source>
</evidence>
<keyword evidence="12 18" id="KW-0472">Membrane</keyword>
<comment type="similarity">
    <text evidence="4 17">Belongs to the CDP-alcohol phosphatidyltransferase class-I family.</text>
</comment>
<dbReference type="InterPro" id="IPR000462">
    <property type="entry name" value="CDP-OH_P_trans"/>
</dbReference>
<proteinExistence type="inferred from homology"/>